<keyword evidence="4" id="KW-1185">Reference proteome</keyword>
<evidence type="ECO:0000313" key="4">
    <source>
        <dbReference type="Proteomes" id="UP000010367"/>
    </source>
</evidence>
<dbReference type="GO" id="GO:0003700">
    <property type="term" value="F:DNA-binding transcription factor activity"/>
    <property type="evidence" value="ECO:0007669"/>
    <property type="project" value="InterPro"/>
</dbReference>
<dbReference type="Pfam" id="PF13545">
    <property type="entry name" value="HTH_Crp_2"/>
    <property type="match status" value="1"/>
</dbReference>
<dbReference type="KEGG" id="oac:Oscil6304_4202"/>
<dbReference type="RefSeq" id="WP_015150354.1">
    <property type="nucleotide sequence ID" value="NC_019693.1"/>
</dbReference>
<sequence length="280" mass="31400">MYSSEPAQPSRPFLTQQPILEWAEQHYRCRTFRKEQRIPTRPGLVYLVISGAVRLVGIAPDSPSLHPVSSPKTTGDNLPHTGLPPVDLTPFSPSPRLSRTSREFATPALKLNPLPVSGEDKGENAETFLGFVSQGQPFEVASQRFFTVEAYAHIDQTSVMWMYWPDLDQWPLFRQQVLDGFRYQHQRKLLWLGILGQRRTIARLLGFLTLLIEEHGQAIGDDPEGEGVSGYYLPWNLTHAQIGSAIGSTRVTVTRLMGKLRAEGLIRVGEGHLIGLPPRQ</sequence>
<dbReference type="CDD" id="cd00092">
    <property type="entry name" value="HTH_CRP"/>
    <property type="match status" value="1"/>
</dbReference>
<dbReference type="HOGENOM" id="CLU_1093513_0_0_3"/>
<dbReference type="Gene3D" id="1.10.10.10">
    <property type="entry name" value="Winged helix-like DNA-binding domain superfamily/Winged helix DNA-binding domain"/>
    <property type="match status" value="1"/>
</dbReference>
<dbReference type="InterPro" id="IPR036388">
    <property type="entry name" value="WH-like_DNA-bd_sf"/>
</dbReference>
<protein>
    <submittedName>
        <fullName evidence="3">Bacterial regulatory protein, crp family</fullName>
    </submittedName>
</protein>
<proteinExistence type="predicted"/>
<dbReference type="PATRIC" id="fig|56110.3.peg.5092"/>
<evidence type="ECO:0000256" key="1">
    <source>
        <dbReference type="SAM" id="MobiDB-lite"/>
    </source>
</evidence>
<dbReference type="GO" id="GO:0003677">
    <property type="term" value="F:DNA binding"/>
    <property type="evidence" value="ECO:0007669"/>
    <property type="project" value="InterPro"/>
</dbReference>
<dbReference type="Proteomes" id="UP000010367">
    <property type="component" value="Chromosome"/>
</dbReference>
<organism evidence="3 4">
    <name type="scientific">Oscillatoria acuminata PCC 6304</name>
    <dbReference type="NCBI Taxonomy" id="56110"/>
    <lineage>
        <taxon>Bacteria</taxon>
        <taxon>Bacillati</taxon>
        <taxon>Cyanobacteriota</taxon>
        <taxon>Cyanophyceae</taxon>
        <taxon>Oscillatoriophycideae</taxon>
        <taxon>Oscillatoriales</taxon>
        <taxon>Oscillatoriaceae</taxon>
        <taxon>Oscillatoria</taxon>
    </lineage>
</organism>
<dbReference type="PROSITE" id="PS00042">
    <property type="entry name" value="HTH_CRP_1"/>
    <property type="match status" value="1"/>
</dbReference>
<dbReference type="AlphaFoldDB" id="K9TMG0"/>
<dbReference type="PROSITE" id="PS51063">
    <property type="entry name" value="HTH_CRP_2"/>
    <property type="match status" value="1"/>
</dbReference>
<name>K9TMG0_9CYAN</name>
<feature type="region of interest" description="Disordered" evidence="1">
    <location>
        <begin position="63"/>
        <end position="99"/>
    </location>
</feature>
<gene>
    <name evidence="3" type="ORF">Oscil6304_4202</name>
</gene>
<dbReference type="InterPro" id="IPR036390">
    <property type="entry name" value="WH_DNA-bd_sf"/>
</dbReference>
<dbReference type="eggNOG" id="COG0664">
    <property type="taxonomic scope" value="Bacteria"/>
</dbReference>
<feature type="domain" description="HTH crp-type" evidence="2">
    <location>
        <begin position="198"/>
        <end position="279"/>
    </location>
</feature>
<dbReference type="EMBL" id="CP003607">
    <property type="protein sequence ID" value="AFY83730.1"/>
    <property type="molecule type" value="Genomic_DNA"/>
</dbReference>
<dbReference type="SUPFAM" id="SSF46785">
    <property type="entry name" value="Winged helix' DNA-binding domain"/>
    <property type="match status" value="1"/>
</dbReference>
<dbReference type="SMART" id="SM00419">
    <property type="entry name" value="HTH_CRP"/>
    <property type="match status" value="1"/>
</dbReference>
<dbReference type="InterPro" id="IPR012318">
    <property type="entry name" value="HTH_CRP"/>
</dbReference>
<accession>K9TMG0</accession>
<reference evidence="3 4" key="1">
    <citation type="submission" date="2012-06" db="EMBL/GenBank/DDBJ databases">
        <title>Finished chromosome of genome of Oscillatoria acuminata PCC 6304.</title>
        <authorList>
            <consortium name="US DOE Joint Genome Institute"/>
            <person name="Gugger M."/>
            <person name="Coursin T."/>
            <person name="Rippka R."/>
            <person name="Tandeau De Marsac N."/>
            <person name="Huntemann M."/>
            <person name="Wei C.-L."/>
            <person name="Han J."/>
            <person name="Detter J.C."/>
            <person name="Han C."/>
            <person name="Tapia R."/>
            <person name="Davenport K."/>
            <person name="Daligault H."/>
            <person name="Erkkila T."/>
            <person name="Gu W."/>
            <person name="Munk A.C.C."/>
            <person name="Teshima H."/>
            <person name="Xu Y."/>
            <person name="Chain P."/>
            <person name="Chen A."/>
            <person name="Krypides N."/>
            <person name="Mavromatis K."/>
            <person name="Markowitz V."/>
            <person name="Szeto E."/>
            <person name="Ivanova N."/>
            <person name="Mikhailova N."/>
            <person name="Ovchinnikova G."/>
            <person name="Pagani I."/>
            <person name="Pati A."/>
            <person name="Goodwin L."/>
            <person name="Peters L."/>
            <person name="Pitluck S."/>
            <person name="Woyke T."/>
            <person name="Kerfeld C."/>
        </authorList>
    </citation>
    <scope>NUCLEOTIDE SEQUENCE [LARGE SCALE GENOMIC DNA]</scope>
    <source>
        <strain evidence="3 4">PCC 6304</strain>
    </source>
</reference>
<evidence type="ECO:0000259" key="2">
    <source>
        <dbReference type="PROSITE" id="PS51063"/>
    </source>
</evidence>
<dbReference type="STRING" id="56110.Oscil6304_4202"/>
<dbReference type="InterPro" id="IPR018335">
    <property type="entry name" value="Tscrpt_reg_HTH_Crp-type_CS"/>
</dbReference>
<dbReference type="InParanoid" id="K9TMG0"/>
<evidence type="ECO:0000313" key="3">
    <source>
        <dbReference type="EMBL" id="AFY83730.1"/>
    </source>
</evidence>